<reference evidence="1 2" key="1">
    <citation type="submission" date="2018-08" db="EMBL/GenBank/DDBJ databases">
        <title>A genome reference for cultivated species of the human gut microbiota.</title>
        <authorList>
            <person name="Zou Y."/>
            <person name="Xue W."/>
            <person name="Luo G."/>
        </authorList>
    </citation>
    <scope>NUCLEOTIDE SEQUENCE [LARGE SCALE GENOMIC DNA]</scope>
    <source>
        <strain evidence="1 2">AF35-6BH</strain>
    </source>
</reference>
<dbReference type="OrthoDB" id="9769481at2"/>
<dbReference type="Gene3D" id="3.40.50.1820">
    <property type="entry name" value="alpha/beta hydrolase"/>
    <property type="match status" value="1"/>
</dbReference>
<proteinExistence type="predicted"/>
<protein>
    <submittedName>
        <fullName evidence="1">DUF2974 domain-containing protein</fullName>
    </submittedName>
</protein>
<dbReference type="InterPro" id="IPR024499">
    <property type="entry name" value="Mbeg1-like"/>
</dbReference>
<organism evidence="1 2">
    <name type="scientific">Amedibacillus dolichus</name>
    <dbReference type="NCBI Taxonomy" id="31971"/>
    <lineage>
        <taxon>Bacteria</taxon>
        <taxon>Bacillati</taxon>
        <taxon>Bacillota</taxon>
        <taxon>Erysipelotrichia</taxon>
        <taxon>Erysipelotrichales</taxon>
        <taxon>Erysipelotrichaceae</taxon>
        <taxon>Amedibacillus</taxon>
    </lineage>
</organism>
<dbReference type="Pfam" id="PF11187">
    <property type="entry name" value="Mbeg1-like"/>
    <property type="match status" value="1"/>
</dbReference>
<sequence length="412" mass="47986">MEKETLFCSLSLLSYFDYDKTDVSVEVMLKDIVNDQQLRLDYAAMPEFEGNIKMLEELDGSDYRDIRVKACRNDNANSGVVFYVFADALYDYYVFRGSEGLDSVNHRTGWQDWADNVRMFRDEPTLQQLIALHEFYKIEKKRPFYLAGHSKGGNLALFIALAMREDLMDLLAGVYTYNAPGITKSMMKLYTQRANDASFQALLHIYENENDTVSSFFEHLVPPCYYQSSLSCTNFTQLYHNHNLYAIRFENGRLVPTANKSAVPRLVHIFLYNFFAGLKKEKLEKILAVCDDYFNSNLSMQELYKVMIYHISNYISLFDDISYDEIKTITFQDLIERRKTRHLSEKLAEDIGRLHIQELTQRFVDGYEAMMKGKAGELQQFIRENNQKIIQMIQSIHQGKEEQAEANEDTLA</sequence>
<comment type="caution">
    <text evidence="1">The sequence shown here is derived from an EMBL/GenBank/DDBJ whole genome shotgun (WGS) entry which is preliminary data.</text>
</comment>
<dbReference type="InterPro" id="IPR029058">
    <property type="entry name" value="AB_hydrolase_fold"/>
</dbReference>
<gene>
    <name evidence="1" type="ORF">DWZ83_08890</name>
</gene>
<dbReference type="AlphaFoldDB" id="A0A415P4U1"/>
<accession>A0A415P4U1</accession>
<dbReference type="SUPFAM" id="SSF53474">
    <property type="entry name" value="alpha/beta-Hydrolases"/>
    <property type="match status" value="1"/>
</dbReference>
<dbReference type="RefSeq" id="WP_118365821.1">
    <property type="nucleotide sequence ID" value="NZ_QRPK01000061.1"/>
</dbReference>
<name>A0A415P4U1_9FIRM</name>
<evidence type="ECO:0000313" key="1">
    <source>
        <dbReference type="EMBL" id="RHM07668.1"/>
    </source>
</evidence>
<keyword evidence="2" id="KW-1185">Reference proteome</keyword>
<dbReference type="EMBL" id="QRPK01000061">
    <property type="protein sequence ID" value="RHM07668.1"/>
    <property type="molecule type" value="Genomic_DNA"/>
</dbReference>
<evidence type="ECO:0000313" key="2">
    <source>
        <dbReference type="Proteomes" id="UP000284868"/>
    </source>
</evidence>
<dbReference type="Proteomes" id="UP000284868">
    <property type="component" value="Unassembled WGS sequence"/>
</dbReference>